<dbReference type="PANTHER" id="PTHR14969:SF13">
    <property type="entry name" value="AT30094P"/>
    <property type="match status" value="1"/>
</dbReference>
<dbReference type="InterPro" id="IPR000326">
    <property type="entry name" value="PAP2/HPO"/>
</dbReference>
<feature type="transmembrane region" description="Helical" evidence="1">
    <location>
        <begin position="87"/>
        <end position="108"/>
    </location>
</feature>
<dbReference type="RefSeq" id="WP_338503281.1">
    <property type="nucleotide sequence ID" value="NZ_CP145607.1"/>
</dbReference>
<feature type="transmembrane region" description="Helical" evidence="1">
    <location>
        <begin position="128"/>
        <end position="147"/>
    </location>
</feature>
<feature type="transmembrane region" description="Helical" evidence="1">
    <location>
        <begin position="7"/>
        <end position="26"/>
    </location>
</feature>
<dbReference type="Proteomes" id="UP001382935">
    <property type="component" value="Chromosome"/>
</dbReference>
<dbReference type="Gene3D" id="1.20.144.10">
    <property type="entry name" value="Phosphatidic acid phosphatase type 2/haloperoxidase"/>
    <property type="match status" value="2"/>
</dbReference>
<feature type="transmembrane region" description="Helical" evidence="1">
    <location>
        <begin position="181"/>
        <end position="199"/>
    </location>
</feature>
<keyword evidence="1" id="KW-0472">Membrane</keyword>
<gene>
    <name evidence="3" type="ORF">V6R86_07280</name>
</gene>
<keyword evidence="4" id="KW-1185">Reference proteome</keyword>
<keyword evidence="1" id="KW-1133">Transmembrane helix</keyword>
<dbReference type="Pfam" id="PF01569">
    <property type="entry name" value="PAP2"/>
    <property type="match status" value="1"/>
</dbReference>
<dbReference type="SUPFAM" id="SSF48317">
    <property type="entry name" value="Acid phosphatase/Vanadium-dependent haloperoxidase"/>
    <property type="match status" value="1"/>
</dbReference>
<evidence type="ECO:0000313" key="3">
    <source>
        <dbReference type="EMBL" id="WWM70481.1"/>
    </source>
</evidence>
<accession>A0ABZ2G056</accession>
<protein>
    <submittedName>
        <fullName evidence="3">Phosphatase PAP2 family protein</fullName>
    </submittedName>
</protein>
<evidence type="ECO:0000313" key="4">
    <source>
        <dbReference type="Proteomes" id="UP001382935"/>
    </source>
</evidence>
<feature type="transmembrane region" description="Helical" evidence="1">
    <location>
        <begin position="154"/>
        <end position="175"/>
    </location>
</feature>
<organism evidence="3 4">
    <name type="scientific">Sphingomonas kaistensis</name>
    <dbReference type="NCBI Taxonomy" id="298708"/>
    <lineage>
        <taxon>Bacteria</taxon>
        <taxon>Pseudomonadati</taxon>
        <taxon>Pseudomonadota</taxon>
        <taxon>Alphaproteobacteria</taxon>
        <taxon>Sphingomonadales</taxon>
        <taxon>Sphingomonadaceae</taxon>
        <taxon>Sphingomonas</taxon>
    </lineage>
</organism>
<sequence length="208" mass="22972">MTTRFRILPYALLAVAIGVFLFLEWIGGSTYPLDVAAIRDGALWRAVHPQAEGWIILYTHLGSAPALLTMTALGAVWLWWRRERMRFAALLAAVLVTRIGVEIIKAVVDRARPSLDPHPVVVHSQSFPSGHASNSMATFLALALFVAPERWRRPTVMAAVTASLVMGATRPVLGVHWPSDVLAGWIFGSTVTLIAWWWLNRRGDRSAA</sequence>
<dbReference type="InterPro" id="IPR036938">
    <property type="entry name" value="PAP2/HPO_sf"/>
</dbReference>
<proteinExistence type="predicted"/>
<evidence type="ECO:0000256" key="1">
    <source>
        <dbReference type="SAM" id="Phobius"/>
    </source>
</evidence>
<evidence type="ECO:0000259" key="2">
    <source>
        <dbReference type="SMART" id="SM00014"/>
    </source>
</evidence>
<dbReference type="PANTHER" id="PTHR14969">
    <property type="entry name" value="SPHINGOSINE-1-PHOSPHATE PHOSPHOHYDROLASE"/>
    <property type="match status" value="1"/>
</dbReference>
<name>A0ABZ2G056_9SPHN</name>
<reference evidence="3 4" key="1">
    <citation type="submission" date="2024-02" db="EMBL/GenBank/DDBJ databases">
        <title>Full genome sequence of Sphingomonas kaistensis.</title>
        <authorList>
            <person name="Poletto B.L."/>
            <person name="Silva G."/>
            <person name="Galante D."/>
            <person name="Campos K.R."/>
            <person name="Santos M.B.N."/>
            <person name="Sacchi C.T."/>
        </authorList>
    </citation>
    <scope>NUCLEOTIDE SEQUENCE [LARGE SCALE GENOMIC DNA]</scope>
    <source>
        <strain evidence="3 4">MA4R</strain>
    </source>
</reference>
<keyword evidence="1" id="KW-0812">Transmembrane</keyword>
<dbReference type="CDD" id="cd03392">
    <property type="entry name" value="PAP2_like_2"/>
    <property type="match status" value="1"/>
</dbReference>
<dbReference type="SMART" id="SM00014">
    <property type="entry name" value="acidPPc"/>
    <property type="match status" value="1"/>
</dbReference>
<feature type="domain" description="Phosphatidic acid phosphatase type 2/haloperoxidase" evidence="2">
    <location>
        <begin position="85"/>
        <end position="196"/>
    </location>
</feature>
<dbReference type="EMBL" id="CP145607">
    <property type="protein sequence ID" value="WWM70481.1"/>
    <property type="molecule type" value="Genomic_DNA"/>
</dbReference>
<feature type="transmembrane region" description="Helical" evidence="1">
    <location>
        <begin position="55"/>
        <end position="80"/>
    </location>
</feature>